<dbReference type="InterPro" id="IPR000182">
    <property type="entry name" value="GNAT_dom"/>
</dbReference>
<protein>
    <submittedName>
        <fullName evidence="2 4">N-acetyltransferase</fullName>
    </submittedName>
    <submittedName>
        <fullName evidence="5">GNAT family acetyltransferase</fullName>
    </submittedName>
</protein>
<evidence type="ECO:0000313" key="8">
    <source>
        <dbReference type="Proteomes" id="UP000258928"/>
    </source>
</evidence>
<accession>A0A288TLX0</accession>
<evidence type="ECO:0000313" key="2">
    <source>
        <dbReference type="EMBL" id="MEC6057676.1"/>
    </source>
</evidence>
<dbReference type="SUPFAM" id="SSF55729">
    <property type="entry name" value="Acyl-CoA N-acyltransferases (Nat)"/>
    <property type="match status" value="1"/>
</dbReference>
<dbReference type="Proteomes" id="UP000234473">
    <property type="component" value="Unassembled WGS sequence"/>
</dbReference>
<reference evidence="6 7" key="2">
    <citation type="submission" date="2018-01" db="EMBL/GenBank/DDBJ databases">
        <title>Genomic study of Klebsiella pneumoniae.</title>
        <authorList>
            <person name="Yang Y."/>
            <person name="Bicalho R."/>
        </authorList>
    </citation>
    <scope>NUCLEOTIDE SEQUENCE [LARGE SCALE GENOMIC DNA]</scope>
    <source>
        <strain evidence="4 7">A5</strain>
        <strain evidence="3 6">A8</strain>
    </source>
</reference>
<dbReference type="InterPro" id="IPR051531">
    <property type="entry name" value="N-acetyltransferase"/>
</dbReference>
<evidence type="ECO:0000313" key="5">
    <source>
        <dbReference type="EMBL" id="SXF91937.1"/>
    </source>
</evidence>
<proteinExistence type="predicted"/>
<name>A0A288TLX0_KLEVA</name>
<gene>
    <name evidence="4" type="ORF">CWM98_19120</name>
    <name evidence="3" type="ORF">CWN47_15820</name>
    <name evidence="2" type="ORF">QAB22_014230</name>
    <name evidence="5" type="ORF">SAMEA3729809_00635</name>
</gene>
<evidence type="ECO:0000313" key="7">
    <source>
        <dbReference type="Proteomes" id="UP000234473"/>
    </source>
</evidence>
<reference evidence="2" key="4">
    <citation type="journal article" date="2023" name="Nat. Commun.">
        <title>Genomic dissection of endemic carbapenem resistance reveals metallo-beta-lactamase dissemination through clonal, plasmid and integron transfer.</title>
        <authorList>
            <person name="Macesic N."/>
            <person name="Hawkey J."/>
            <person name="Vezina B."/>
            <person name="Wisniewski J.A."/>
            <person name="Cottingham H."/>
            <person name="Blakeway L.V."/>
            <person name="Harshegyi T."/>
            <person name="Pragastis K."/>
            <person name="Badoordeen G.Z."/>
            <person name="Dennison A."/>
            <person name="Spelman D.W."/>
            <person name="Jenney A.W.J."/>
            <person name="Peleg A.Y."/>
        </authorList>
    </citation>
    <scope>NUCLEOTIDE SEQUENCE</scope>
    <source>
        <strain evidence="2">CPO071</strain>
    </source>
</reference>
<reference evidence="6 7" key="1">
    <citation type="submission" date="2017-11" db="EMBL/GenBank/DDBJ databases">
        <authorList>
            <person name="Han C.G."/>
        </authorList>
    </citation>
    <scope>NUCLEOTIDE SEQUENCE [LARGE SCALE GENOMIC DNA]</scope>
    <source>
        <strain evidence="4 7">A5</strain>
        <strain evidence="3 6">A8</strain>
    </source>
</reference>
<comment type="caution">
    <text evidence="4">The sequence shown here is derived from an EMBL/GenBank/DDBJ whole genome shotgun (WGS) entry which is preliminary data.</text>
</comment>
<organism evidence="4 7">
    <name type="scientific">Klebsiella variicola</name>
    <dbReference type="NCBI Taxonomy" id="244366"/>
    <lineage>
        <taxon>Bacteria</taxon>
        <taxon>Pseudomonadati</taxon>
        <taxon>Pseudomonadota</taxon>
        <taxon>Gammaproteobacteria</taxon>
        <taxon>Enterobacterales</taxon>
        <taxon>Enterobacteriaceae</taxon>
        <taxon>Klebsiella/Raoultella group</taxon>
        <taxon>Klebsiella</taxon>
        <taxon>Klebsiella pneumoniae complex</taxon>
    </lineage>
</organism>
<dbReference type="RefSeq" id="WP_012968290.1">
    <property type="nucleotide sequence ID" value="NZ_AP024592.1"/>
</dbReference>
<accession>A0A378FE16</accession>
<evidence type="ECO:0000313" key="6">
    <source>
        <dbReference type="Proteomes" id="UP000234412"/>
    </source>
</evidence>
<dbReference type="EMBL" id="JARTTN020000001">
    <property type="protein sequence ID" value="MEC6057676.1"/>
    <property type="molecule type" value="Genomic_DNA"/>
</dbReference>
<dbReference type="InterPro" id="IPR016181">
    <property type="entry name" value="Acyl_CoA_acyltransferase"/>
</dbReference>
<dbReference type="EMBL" id="PICB01001078">
    <property type="protein sequence ID" value="PLP43237.1"/>
    <property type="molecule type" value="Genomic_DNA"/>
</dbReference>
<evidence type="ECO:0000313" key="3">
    <source>
        <dbReference type="EMBL" id="PLM94026.1"/>
    </source>
</evidence>
<keyword evidence="4" id="KW-0808">Transferase</keyword>
<sequence length="181" mass="20345">MHIDTHRLHLRPVMASDVDDLYRIYGDPATNTFNPAGPYPNIDYAEVVLRRWLAHWQTHGFGNWAISMRNTPEHIIGFGGVSLRSYNDVTINNLGYRFSTEAWGKGLATEFAIGAMRYGFEVLKLAEMSAVVRANHLASQKVLEKAGMRYINDIADVKDAPPSLLYSLTLNEWLSQISGCT</sequence>
<dbReference type="Gene3D" id="3.40.630.30">
    <property type="match status" value="1"/>
</dbReference>
<dbReference type="AlphaFoldDB" id="A0A288TLX0"/>
<dbReference type="PROSITE" id="PS51186">
    <property type="entry name" value="GNAT"/>
    <property type="match status" value="1"/>
</dbReference>
<feature type="domain" description="N-acetyltransferase" evidence="1">
    <location>
        <begin position="8"/>
        <end position="171"/>
    </location>
</feature>
<evidence type="ECO:0000313" key="4">
    <source>
        <dbReference type="EMBL" id="PLP43237.1"/>
    </source>
</evidence>
<dbReference type="EMBL" id="PIDP01000524">
    <property type="protein sequence ID" value="PLM94026.1"/>
    <property type="molecule type" value="Genomic_DNA"/>
</dbReference>
<reference evidence="2" key="5">
    <citation type="submission" date="2024-01" db="EMBL/GenBank/DDBJ databases">
        <authorList>
            <person name="Macesic N."/>
        </authorList>
    </citation>
    <scope>NUCLEOTIDE SEQUENCE</scope>
    <source>
        <strain evidence="2">CPO071</strain>
    </source>
</reference>
<dbReference type="Proteomes" id="UP000234412">
    <property type="component" value="Unassembled WGS sequence"/>
</dbReference>
<dbReference type="KEGG" id="kvd:KR75_20430"/>
<dbReference type="Proteomes" id="UP000258928">
    <property type="component" value="Unassembled WGS sequence"/>
</dbReference>
<dbReference type="PANTHER" id="PTHR43792:SF1">
    <property type="entry name" value="N-ACETYLTRANSFERASE DOMAIN-CONTAINING PROTEIN"/>
    <property type="match status" value="1"/>
</dbReference>
<dbReference type="Proteomes" id="UP001176846">
    <property type="component" value="Unassembled WGS sequence"/>
</dbReference>
<dbReference type="GO" id="GO:0016747">
    <property type="term" value="F:acyltransferase activity, transferring groups other than amino-acyl groups"/>
    <property type="evidence" value="ECO:0007669"/>
    <property type="project" value="InterPro"/>
</dbReference>
<evidence type="ECO:0000259" key="1">
    <source>
        <dbReference type="PROSITE" id="PS51186"/>
    </source>
</evidence>
<dbReference type="PANTHER" id="PTHR43792">
    <property type="entry name" value="GNAT FAMILY, PUTATIVE (AFU_ORTHOLOGUE AFUA_3G00765)-RELATED-RELATED"/>
    <property type="match status" value="1"/>
</dbReference>
<dbReference type="OMA" id="YTHEVNH"/>
<dbReference type="EMBL" id="UKAS01000002">
    <property type="protein sequence ID" value="SXF91937.1"/>
    <property type="molecule type" value="Genomic_DNA"/>
</dbReference>
<reference evidence="5 8" key="3">
    <citation type="submission" date="2018-08" db="EMBL/GenBank/DDBJ databases">
        <authorList>
            <consortium name="Pathogen Informatics"/>
        </authorList>
    </citation>
    <scope>NUCLEOTIDE SEQUENCE [LARGE SCALE GENOMIC DNA]</scope>
    <source>
        <strain evidence="5 8">EuSCAPE_TR218</strain>
    </source>
</reference>
<dbReference type="Pfam" id="PF13302">
    <property type="entry name" value="Acetyltransf_3"/>
    <property type="match status" value="1"/>
</dbReference>